<evidence type="ECO:0000256" key="2">
    <source>
        <dbReference type="ARBA" id="ARBA00007928"/>
    </source>
</evidence>
<dbReference type="PIRSF" id="PIRSF006324">
    <property type="entry name" value="LeuE"/>
    <property type="match status" value="1"/>
</dbReference>
<sequence length="203" mass="21758">MSMAFLITALLVVASPGTGALFTVSSSLSHGVRSGLLAALGCTLGIVPHMLAAVLGLATVFRTSTLAFEALKIVGAAYLLYMAWQALRDARMLEVKDEAAKQGAGKIIASAVLVNLLNPKLPVFFLAFLPQFVPAHDPSPIATMLMLSGVFMAMTWVVFSIYGCFAALMRTHVLRQPAVLTWMRRSFAACFALLGLRLLVSQR</sequence>
<evidence type="ECO:0000256" key="5">
    <source>
        <dbReference type="ARBA" id="ARBA00022989"/>
    </source>
</evidence>
<comment type="subcellular location">
    <subcellularLocation>
        <location evidence="1">Cell membrane</location>
        <topology evidence="1">Multi-pass membrane protein</topology>
    </subcellularLocation>
</comment>
<dbReference type="GO" id="GO:0042970">
    <property type="term" value="F:homoserine transmembrane transporter activity"/>
    <property type="evidence" value="ECO:0007669"/>
    <property type="project" value="TreeGrafter"/>
</dbReference>
<protein>
    <submittedName>
        <fullName evidence="8">LysE family translocator</fullName>
    </submittedName>
</protein>
<dbReference type="AlphaFoldDB" id="A0A7G8Q8P5"/>
<evidence type="ECO:0000256" key="4">
    <source>
        <dbReference type="ARBA" id="ARBA00022692"/>
    </source>
</evidence>
<dbReference type="KEGG" id="dtl:H8F01_08615"/>
<dbReference type="GO" id="GO:0005886">
    <property type="term" value="C:plasma membrane"/>
    <property type="evidence" value="ECO:0007669"/>
    <property type="project" value="UniProtKB-SubCell"/>
</dbReference>
<dbReference type="EMBL" id="CP060412">
    <property type="protein sequence ID" value="QNK03153.1"/>
    <property type="molecule type" value="Genomic_DNA"/>
</dbReference>
<gene>
    <name evidence="8" type="ORF">H8F01_08615</name>
</gene>
<keyword evidence="3" id="KW-1003">Cell membrane</keyword>
<evidence type="ECO:0000256" key="6">
    <source>
        <dbReference type="ARBA" id="ARBA00023136"/>
    </source>
</evidence>
<keyword evidence="9" id="KW-1185">Reference proteome</keyword>
<dbReference type="RefSeq" id="WP_187058605.1">
    <property type="nucleotide sequence ID" value="NZ_CP060412.1"/>
</dbReference>
<feature type="transmembrane region" description="Helical" evidence="7">
    <location>
        <begin position="107"/>
        <end position="129"/>
    </location>
</feature>
<keyword evidence="6 7" id="KW-0472">Membrane</keyword>
<evidence type="ECO:0000256" key="7">
    <source>
        <dbReference type="SAM" id="Phobius"/>
    </source>
</evidence>
<dbReference type="Pfam" id="PF01810">
    <property type="entry name" value="LysE"/>
    <property type="match status" value="1"/>
</dbReference>
<dbReference type="PANTHER" id="PTHR30086">
    <property type="entry name" value="ARGININE EXPORTER PROTEIN ARGO"/>
    <property type="match status" value="1"/>
</dbReference>
<organism evidence="8 9">
    <name type="scientific">Dyella telluris</name>
    <dbReference type="NCBI Taxonomy" id="2763498"/>
    <lineage>
        <taxon>Bacteria</taxon>
        <taxon>Pseudomonadati</taxon>
        <taxon>Pseudomonadota</taxon>
        <taxon>Gammaproteobacteria</taxon>
        <taxon>Lysobacterales</taxon>
        <taxon>Rhodanobacteraceae</taxon>
        <taxon>Dyella</taxon>
    </lineage>
</organism>
<evidence type="ECO:0000313" key="9">
    <source>
        <dbReference type="Proteomes" id="UP000515873"/>
    </source>
</evidence>
<proteinExistence type="inferred from homology"/>
<evidence type="ECO:0000313" key="8">
    <source>
        <dbReference type="EMBL" id="QNK03153.1"/>
    </source>
</evidence>
<keyword evidence="4 7" id="KW-0812">Transmembrane</keyword>
<reference evidence="8 9" key="1">
    <citation type="submission" date="2020-08" db="EMBL/GenBank/DDBJ databases">
        <title>Dyella sp. G9 isolated from forest soil.</title>
        <authorList>
            <person name="Fu J."/>
            <person name="Qiu L."/>
        </authorList>
    </citation>
    <scope>NUCLEOTIDE SEQUENCE [LARGE SCALE GENOMIC DNA]</scope>
    <source>
        <strain evidence="8 9">G9</strain>
    </source>
</reference>
<evidence type="ECO:0000256" key="1">
    <source>
        <dbReference type="ARBA" id="ARBA00004651"/>
    </source>
</evidence>
<accession>A0A7G8Q8P5</accession>
<keyword evidence="5 7" id="KW-1133">Transmembrane helix</keyword>
<comment type="similarity">
    <text evidence="2">Belongs to the Rht family.</text>
</comment>
<dbReference type="InterPro" id="IPR001123">
    <property type="entry name" value="LeuE-type"/>
</dbReference>
<evidence type="ECO:0000256" key="3">
    <source>
        <dbReference type="ARBA" id="ARBA00022475"/>
    </source>
</evidence>
<feature type="transmembrane region" description="Helical" evidence="7">
    <location>
        <begin position="141"/>
        <end position="162"/>
    </location>
</feature>
<dbReference type="Proteomes" id="UP000515873">
    <property type="component" value="Chromosome"/>
</dbReference>
<dbReference type="PANTHER" id="PTHR30086:SF14">
    <property type="entry name" value="HOMOSERINE_HOMOSERINE LACTONE EFFLUX PROTEIN"/>
    <property type="match status" value="1"/>
</dbReference>
<feature type="transmembrane region" description="Helical" evidence="7">
    <location>
        <begin position="70"/>
        <end position="87"/>
    </location>
</feature>
<feature type="transmembrane region" description="Helical" evidence="7">
    <location>
        <begin position="35"/>
        <end position="58"/>
    </location>
</feature>
<name>A0A7G8Q8P5_9GAMM</name>